<keyword evidence="3" id="KW-1185">Reference proteome</keyword>
<dbReference type="AlphaFoldDB" id="A0A9P7FM67"/>
<proteinExistence type="predicted"/>
<dbReference type="OrthoDB" id="2687259at2759"/>
<feature type="compositionally biased region" description="Polar residues" evidence="1">
    <location>
        <begin position="744"/>
        <end position="755"/>
    </location>
</feature>
<protein>
    <submittedName>
        <fullName evidence="2">Uncharacterized protein</fullName>
    </submittedName>
</protein>
<feature type="region of interest" description="Disordered" evidence="1">
    <location>
        <begin position="713"/>
        <end position="789"/>
    </location>
</feature>
<reference evidence="2" key="1">
    <citation type="submission" date="2021-02" db="EMBL/GenBank/DDBJ databases">
        <authorList>
            <person name="Nieuwenhuis M."/>
            <person name="Van De Peppel L.J.J."/>
        </authorList>
    </citation>
    <scope>NUCLEOTIDE SEQUENCE</scope>
    <source>
        <strain evidence="2">D49</strain>
    </source>
</reference>
<evidence type="ECO:0000313" key="3">
    <source>
        <dbReference type="Proteomes" id="UP000717328"/>
    </source>
</evidence>
<evidence type="ECO:0000256" key="1">
    <source>
        <dbReference type="SAM" id="MobiDB-lite"/>
    </source>
</evidence>
<feature type="region of interest" description="Disordered" evidence="1">
    <location>
        <begin position="1"/>
        <end position="31"/>
    </location>
</feature>
<dbReference type="Proteomes" id="UP000717328">
    <property type="component" value="Unassembled WGS sequence"/>
</dbReference>
<sequence>MGNISPRDLDLHPRPSSQAHDVPEPTTTGVPLQRNRKLSKKAKAMLGDTLPEGPGPLEEVITEPDAPLRIRIRRHFKTLFNSFGIRRTYFGRPSRIPDGDAEFADFLADNLRRPNVRRPSANTMRDEASIIAPYPNISSFLFNRWFWKRGQKTKESRRDLLNNVLFDDRFNSDDLKDLNFDRLDEEVARDLGNSSSGHSWVSDTVYIDISTGRKETKASRKADTARRRRHQGSDSEEDVTTASSDPPRASCRFAVHDFYHHKLVDIVTEVFSSADAQKFHFHPFEEQWQPPWQPESTERVQGEFFTSQAFLDADRELYNSPPEPDCELPRVIAAMMLYSDATHVAQFGQAKLWPGYTFVGNQSKYDRGRPSMRAGHMFAFFPSLPDHITDFICTEPDTKVTAALLAHCRRELFHACWKQLLDADFLRAYEHGIVIVCGDGVKRRVYPRIFTYSADYPEKVLVVSIRDMGQYPSPRCKVNKDNIPNLGTIEDMETRRNHRRRDDEDRHSRVLKARELIYEKGYIVNSERVDELLKDESLVPTLNAFSELLGKFGLNIFDLAVVDLLHELELGVWKVLLLHLIRILYTQGLAAVLEFNARFRRVASFGCSTIRRFPYNVADLKKLAARDFEDILQCCIPCFDGLFPEPHNQTIMDLLYIMAYFHSLSKLRMHTNSSLQELRNTTETLGAALRFFANETCRHFKTYETDGEYQARTRANARQAAKRAPNKTTTSTPLRTTATIDIRPSSSEVAASQPQPACKNVRKPAKQTTNHSDTATSIPPTLASATSVPLDTGRREKFFSLRTSKLNALGDYADQIEKFGTLDSLSTILGESNHRVVKAFNSCTNRNNALLQIVSQDTREAAHARMSHELATLEPIPEVEDPSVPLPSDDQLREMGSFSRKELATVMIQHNQIYAHARAAFNFTSYDIRCEQDTINVHTQRRDVMVPSFEDDEDGNPHPYCVRQRPEQFNFLWVQWFGRDIEWKGGPSTLRLDSIGFLPADDQDAFGFLDPSLVIRACYLIPAFSLGRTIELLGPSFAWEDDGDWQNYYVMHFVDCDMMMHFLGLGVGHCHPAGFPRENALLKKVPLGPSYRHSFQTACADSQQGEDLLRDVEAEDETLFRDYGDDIFDEEDFDEEAYEL</sequence>
<organism evidence="2 3">
    <name type="scientific">Sphagnurus paluster</name>
    <dbReference type="NCBI Taxonomy" id="117069"/>
    <lineage>
        <taxon>Eukaryota</taxon>
        <taxon>Fungi</taxon>
        <taxon>Dikarya</taxon>
        <taxon>Basidiomycota</taxon>
        <taxon>Agaricomycotina</taxon>
        <taxon>Agaricomycetes</taxon>
        <taxon>Agaricomycetidae</taxon>
        <taxon>Agaricales</taxon>
        <taxon>Tricholomatineae</taxon>
        <taxon>Lyophyllaceae</taxon>
        <taxon>Sphagnurus</taxon>
    </lineage>
</organism>
<dbReference type="EMBL" id="JABCKI010006459">
    <property type="protein sequence ID" value="KAG5634352.1"/>
    <property type="molecule type" value="Genomic_DNA"/>
</dbReference>
<accession>A0A9P7FM67</accession>
<feature type="compositionally biased region" description="Polar residues" evidence="1">
    <location>
        <begin position="15"/>
        <end position="30"/>
    </location>
</feature>
<gene>
    <name evidence="2" type="ORF">H0H81_002284</name>
</gene>
<feature type="region of interest" description="Disordered" evidence="1">
    <location>
        <begin position="212"/>
        <end position="246"/>
    </location>
</feature>
<name>A0A9P7FM67_9AGAR</name>
<feature type="compositionally biased region" description="Basic and acidic residues" evidence="1">
    <location>
        <begin position="212"/>
        <end position="225"/>
    </location>
</feature>
<dbReference type="InterPro" id="IPR041078">
    <property type="entry name" value="Plavaka"/>
</dbReference>
<dbReference type="Pfam" id="PF18759">
    <property type="entry name" value="Plavaka"/>
    <property type="match status" value="1"/>
</dbReference>
<comment type="caution">
    <text evidence="2">The sequence shown here is derived from an EMBL/GenBank/DDBJ whole genome shotgun (WGS) entry which is preliminary data.</text>
</comment>
<feature type="compositionally biased region" description="Polar residues" evidence="1">
    <location>
        <begin position="766"/>
        <end position="789"/>
    </location>
</feature>
<evidence type="ECO:0000313" key="2">
    <source>
        <dbReference type="EMBL" id="KAG5634352.1"/>
    </source>
</evidence>
<feature type="compositionally biased region" description="Low complexity" evidence="1">
    <location>
        <begin position="726"/>
        <end position="739"/>
    </location>
</feature>
<reference evidence="2" key="2">
    <citation type="submission" date="2021-10" db="EMBL/GenBank/DDBJ databases">
        <title>Phylogenomics reveals ancestral predisposition of the termite-cultivated fungus Termitomyces towards a domesticated lifestyle.</title>
        <authorList>
            <person name="Auxier B."/>
            <person name="Grum-Grzhimaylo A."/>
            <person name="Cardenas M.E."/>
            <person name="Lodge J.D."/>
            <person name="Laessoe T."/>
            <person name="Pedersen O."/>
            <person name="Smith M.E."/>
            <person name="Kuyper T.W."/>
            <person name="Franco-Molano E.A."/>
            <person name="Baroni T.J."/>
            <person name="Aanen D.K."/>
        </authorList>
    </citation>
    <scope>NUCLEOTIDE SEQUENCE</scope>
    <source>
        <strain evidence="2">D49</strain>
    </source>
</reference>